<feature type="signal peptide" evidence="3">
    <location>
        <begin position="1"/>
        <end position="21"/>
    </location>
</feature>
<dbReference type="EMBL" id="AK443255">
    <property type="protein sequence ID" value="BAS22689.1"/>
    <property type="molecule type" value="mRNA"/>
</dbReference>
<evidence type="ECO:0000256" key="1">
    <source>
        <dbReference type="ARBA" id="ARBA00004613"/>
    </source>
</evidence>
<dbReference type="Pfam" id="PF02950">
    <property type="entry name" value="Conotoxin"/>
    <property type="match status" value="1"/>
</dbReference>
<dbReference type="InterPro" id="IPR004214">
    <property type="entry name" value="Conotoxin"/>
</dbReference>
<organism evidence="4">
    <name type="scientific">Conus episcopatus</name>
    <name type="common">Bishop's cone</name>
    <dbReference type="NCBI Taxonomy" id="88764"/>
    <lineage>
        <taxon>Eukaryota</taxon>
        <taxon>Metazoa</taxon>
        <taxon>Spiralia</taxon>
        <taxon>Lophotrochozoa</taxon>
        <taxon>Mollusca</taxon>
        <taxon>Gastropoda</taxon>
        <taxon>Caenogastropoda</taxon>
        <taxon>Neogastropoda</taxon>
        <taxon>Conoidea</taxon>
        <taxon>Conidae</taxon>
        <taxon>Conus</taxon>
        <taxon>Darioconus</taxon>
    </lineage>
</organism>
<proteinExistence type="evidence at transcript level"/>
<evidence type="ECO:0000256" key="3">
    <source>
        <dbReference type="SAM" id="SignalP"/>
    </source>
</evidence>
<sequence>MEKLTILPLVAVVLMSTQALSQGGGENRAKENIKFLLKRKRAADRGMWGDCKDGLTTCFAPSEFCSEDCDGSCAMRKRTNGDNKLSVEVFSFFVFPSFFNKCLISSGDEKTLNKPLN</sequence>
<name>A0A0K2S7D1_CONEP</name>
<dbReference type="GO" id="GO:0008200">
    <property type="term" value="F:ion channel inhibitor activity"/>
    <property type="evidence" value="ECO:0007669"/>
    <property type="project" value="InterPro"/>
</dbReference>
<evidence type="ECO:0000313" key="4">
    <source>
        <dbReference type="EMBL" id="BAS22689.1"/>
    </source>
</evidence>
<accession>A0A0K2S7D1</accession>
<reference evidence="4" key="1">
    <citation type="journal article" date="2015" name="Proc. Natl. Acad. Sci. U.S.A.">
        <title>Optimized deep-targeted proteotranscriptomic profiling reveals unexplored Conus toxin diversity and novel cysteine frameworks.</title>
        <authorList>
            <person name="Lavergne V."/>
            <person name="Harliwong I."/>
            <person name="Jones A."/>
            <person name="Miller D."/>
            <person name="Taft R.J."/>
            <person name="Alewood P.F."/>
        </authorList>
    </citation>
    <scope>NUCLEOTIDE SEQUENCE</scope>
    <source>
        <tissue evidence="4">Venom Duct</tissue>
    </source>
</reference>
<keyword evidence="3" id="KW-0732">Signal</keyword>
<dbReference type="AlphaFoldDB" id="A0A0K2S7D1"/>
<feature type="chain" id="PRO_5005484215" evidence="3">
    <location>
        <begin position="22"/>
        <end position="117"/>
    </location>
</feature>
<evidence type="ECO:0000256" key="2">
    <source>
        <dbReference type="ARBA" id="ARBA00022525"/>
    </source>
</evidence>
<comment type="subcellular location">
    <subcellularLocation>
        <location evidence="1">Secreted</location>
    </subcellularLocation>
</comment>
<dbReference type="GO" id="GO:0005576">
    <property type="term" value="C:extracellular region"/>
    <property type="evidence" value="ECO:0007669"/>
    <property type="project" value="UniProtKB-SubCell"/>
</dbReference>
<protein>
    <submittedName>
        <fullName evidence="4">Conotoxin Superfamily O2</fullName>
    </submittedName>
</protein>
<keyword evidence="2" id="KW-0964">Secreted</keyword>